<dbReference type="GO" id="GO:0016787">
    <property type="term" value="F:hydrolase activity"/>
    <property type="evidence" value="ECO:0007669"/>
    <property type="project" value="UniProtKB-KW"/>
</dbReference>
<evidence type="ECO:0000259" key="1">
    <source>
        <dbReference type="Pfam" id="PF00144"/>
    </source>
</evidence>
<dbReference type="SUPFAM" id="SSF56601">
    <property type="entry name" value="beta-lactamase/transpeptidase-like"/>
    <property type="match status" value="1"/>
</dbReference>
<dbReference type="PANTHER" id="PTHR43283">
    <property type="entry name" value="BETA-LACTAMASE-RELATED"/>
    <property type="match status" value="1"/>
</dbReference>
<dbReference type="InterPro" id="IPR050789">
    <property type="entry name" value="Diverse_Enzym_Activities"/>
</dbReference>
<feature type="domain" description="Beta-lactamase-related" evidence="1">
    <location>
        <begin position="66"/>
        <end position="322"/>
    </location>
</feature>
<protein>
    <submittedName>
        <fullName evidence="2">Serine hydrolase</fullName>
    </submittedName>
</protein>
<reference evidence="2 3" key="1">
    <citation type="submission" date="2019-05" db="EMBL/GenBank/DDBJ databases">
        <title>Dyadobacter AR-3-8 sp. nov., isolated from arctic soil.</title>
        <authorList>
            <person name="Chaudhary D.K."/>
        </authorList>
    </citation>
    <scope>NUCLEOTIDE SEQUENCE [LARGE SCALE GENOMIC DNA]</scope>
    <source>
        <strain evidence="2 3">AR-3-8</strain>
    </source>
</reference>
<proteinExistence type="predicted"/>
<dbReference type="Proteomes" id="UP000304900">
    <property type="component" value="Unassembled WGS sequence"/>
</dbReference>
<sequence length="368" mass="42006">MKMFSRKPLLVLILILAIAFIYTSLPRAWYEKSTYGTELPQSALLPPVVKNNLSKFILDTAQNAQAVVILHDEKIVLEVGDTEKLINCHSARKSIMSLLIGIAKEKGFLTLNETLGVLGIDESKMPLTPQEKSATIRDLLMARSGVYLPAEAETDFAKAHRPKREQYKPGEFFFYNNFDFNVLGAILEKKTGKTIGEFMEKYLAEPLGMQEFAPSNIVYGNPWPVRSDNSDYRVYWMYLSARDFARVGELVAQKGKWNNKQIVSAQWIEESTKMYTDSLDESMWPFDGYSYLWWLDKDNNTIWADGYGGQFLLIDAARNLVLSQRNFTGNSLITSGLFQLKKKRDGSRRQLMYVYDHMKNFISGTSGN</sequence>
<comment type="caution">
    <text evidence="2">The sequence shown here is derived from an EMBL/GenBank/DDBJ whole genome shotgun (WGS) entry which is preliminary data.</text>
</comment>
<dbReference type="OrthoDB" id="9773047at2"/>
<dbReference type="InterPro" id="IPR001466">
    <property type="entry name" value="Beta-lactam-related"/>
</dbReference>
<accession>A0A4U6DB98</accession>
<dbReference type="RefSeq" id="WP_137338314.1">
    <property type="nucleotide sequence ID" value="NZ_BSQH01000001.1"/>
</dbReference>
<name>A0A4U6DB98_9BACT</name>
<evidence type="ECO:0000313" key="3">
    <source>
        <dbReference type="Proteomes" id="UP000304900"/>
    </source>
</evidence>
<dbReference type="InterPro" id="IPR012338">
    <property type="entry name" value="Beta-lactam/transpept-like"/>
</dbReference>
<evidence type="ECO:0000313" key="2">
    <source>
        <dbReference type="EMBL" id="TKT94025.1"/>
    </source>
</evidence>
<gene>
    <name evidence="2" type="ORF">FDK13_02100</name>
</gene>
<dbReference type="EMBL" id="SZVO01000001">
    <property type="protein sequence ID" value="TKT94025.1"/>
    <property type="molecule type" value="Genomic_DNA"/>
</dbReference>
<keyword evidence="2" id="KW-0378">Hydrolase</keyword>
<dbReference type="Gene3D" id="3.40.710.10">
    <property type="entry name" value="DD-peptidase/beta-lactamase superfamily"/>
    <property type="match status" value="1"/>
</dbReference>
<organism evidence="2 3">
    <name type="scientific">Dyadobacter frigoris</name>
    <dbReference type="NCBI Taxonomy" id="2576211"/>
    <lineage>
        <taxon>Bacteria</taxon>
        <taxon>Pseudomonadati</taxon>
        <taxon>Bacteroidota</taxon>
        <taxon>Cytophagia</taxon>
        <taxon>Cytophagales</taxon>
        <taxon>Spirosomataceae</taxon>
        <taxon>Dyadobacter</taxon>
    </lineage>
</organism>
<dbReference type="Pfam" id="PF00144">
    <property type="entry name" value="Beta-lactamase"/>
    <property type="match status" value="1"/>
</dbReference>
<dbReference type="PANTHER" id="PTHR43283:SF7">
    <property type="entry name" value="BETA-LACTAMASE-RELATED DOMAIN-CONTAINING PROTEIN"/>
    <property type="match status" value="1"/>
</dbReference>
<dbReference type="AlphaFoldDB" id="A0A4U6DB98"/>
<keyword evidence="3" id="KW-1185">Reference proteome</keyword>